<protein>
    <submittedName>
        <fullName evidence="4">Uncharacterized protein</fullName>
    </submittedName>
</protein>
<dbReference type="EMBL" id="AQGS01000118">
    <property type="protein sequence ID" value="EPS42326.1"/>
    <property type="molecule type" value="Genomic_DNA"/>
</dbReference>
<dbReference type="AlphaFoldDB" id="S8AMM2"/>
<dbReference type="HOGENOM" id="CLU_010194_5_2_1"/>
<dbReference type="PRINTS" id="PR00081">
    <property type="entry name" value="GDHRDH"/>
</dbReference>
<keyword evidence="2" id="KW-0521">NADP</keyword>
<dbReference type="InterPro" id="IPR020904">
    <property type="entry name" value="Sc_DH/Rdtase_CS"/>
</dbReference>
<reference evidence="5" key="2">
    <citation type="submission" date="2013-04" db="EMBL/GenBank/DDBJ databases">
        <title>Genomic mechanisms accounting for the adaptation to parasitism in nematode-trapping fungi.</title>
        <authorList>
            <person name="Ahren D.G."/>
        </authorList>
    </citation>
    <scope>NUCLEOTIDE SEQUENCE [LARGE SCALE GENOMIC DNA]</scope>
    <source>
        <strain evidence="5">CBS 200.50</strain>
    </source>
</reference>
<dbReference type="Proteomes" id="UP000015100">
    <property type="component" value="Unassembled WGS sequence"/>
</dbReference>
<proteinExistence type="inferred from homology"/>
<name>S8AMM2_DACHA</name>
<sequence length="341" mass="37753">MAKVSTLLLSAATLAYLKLAPPHLQAPLVDVLSKYSPIAPSTIFNLASIYAAFRLCAGLLSNINAYYSRKVQNNWVEDTYDWNKEVVLLTGASSGLGEKMAIQLAEKGVQVIAMDVNPLNEATSKYSNIHFYKCDIGDFSQLSTVASEIRTAHGAPTVLILNAAIANLSPLLKVPLAKSQKLIDVNLTSCIAMMHEFLPSMIEKNHGHVLFVASMCSYLSIAGLTDYSASKAGMLGLYEALRVELRHVYKAPKVRMSIVHPTWMRTNIVEFNKVETDGSIREQRRLFWPLDKSAKKVVDAVMSGYGGRVIVPDAPILRAMLGLRLWPIWAQEGFRDYVRLH</sequence>
<evidence type="ECO:0000313" key="5">
    <source>
        <dbReference type="Proteomes" id="UP000015100"/>
    </source>
</evidence>
<dbReference type="SUPFAM" id="SSF51735">
    <property type="entry name" value="NAD(P)-binding Rossmann-fold domains"/>
    <property type="match status" value="1"/>
</dbReference>
<gene>
    <name evidence="4" type="ORF">H072_3696</name>
</gene>
<evidence type="ECO:0000256" key="2">
    <source>
        <dbReference type="ARBA" id="ARBA00022857"/>
    </source>
</evidence>
<evidence type="ECO:0000256" key="1">
    <source>
        <dbReference type="ARBA" id="ARBA00006484"/>
    </source>
</evidence>
<evidence type="ECO:0000313" key="4">
    <source>
        <dbReference type="EMBL" id="EPS42326.1"/>
    </source>
</evidence>
<comment type="similarity">
    <text evidence="1">Belongs to the short-chain dehydrogenases/reductases (SDR) family.</text>
</comment>
<dbReference type="Gene3D" id="3.40.50.720">
    <property type="entry name" value="NAD(P)-binding Rossmann-like Domain"/>
    <property type="match status" value="1"/>
</dbReference>
<dbReference type="InterPro" id="IPR036291">
    <property type="entry name" value="NAD(P)-bd_dom_sf"/>
</dbReference>
<evidence type="ECO:0000256" key="3">
    <source>
        <dbReference type="ARBA" id="ARBA00023002"/>
    </source>
</evidence>
<dbReference type="OMA" id="HPTWMRT"/>
<keyword evidence="5" id="KW-1185">Reference proteome</keyword>
<dbReference type="OrthoDB" id="10253736at2759"/>
<dbReference type="GO" id="GO:0016616">
    <property type="term" value="F:oxidoreductase activity, acting on the CH-OH group of donors, NAD or NADP as acceptor"/>
    <property type="evidence" value="ECO:0007669"/>
    <property type="project" value="TreeGrafter"/>
</dbReference>
<dbReference type="PANTHER" id="PTHR24322:SF736">
    <property type="entry name" value="RETINOL DEHYDROGENASE 10"/>
    <property type="match status" value="1"/>
</dbReference>
<organism evidence="4 5">
    <name type="scientific">Dactylellina haptotyla (strain CBS 200.50)</name>
    <name type="common">Nematode-trapping fungus</name>
    <name type="synonym">Monacrosporium haptotylum</name>
    <dbReference type="NCBI Taxonomy" id="1284197"/>
    <lineage>
        <taxon>Eukaryota</taxon>
        <taxon>Fungi</taxon>
        <taxon>Dikarya</taxon>
        <taxon>Ascomycota</taxon>
        <taxon>Pezizomycotina</taxon>
        <taxon>Orbiliomycetes</taxon>
        <taxon>Orbiliales</taxon>
        <taxon>Orbiliaceae</taxon>
        <taxon>Dactylellina</taxon>
    </lineage>
</organism>
<dbReference type="STRING" id="1284197.S8AMM2"/>
<dbReference type="PROSITE" id="PS00061">
    <property type="entry name" value="ADH_SHORT"/>
    <property type="match status" value="1"/>
</dbReference>
<dbReference type="eggNOG" id="KOG1201">
    <property type="taxonomic scope" value="Eukaryota"/>
</dbReference>
<reference evidence="4 5" key="1">
    <citation type="journal article" date="2013" name="PLoS Genet.">
        <title>Genomic mechanisms accounting for the adaptation to parasitism in nematode-trapping fungi.</title>
        <authorList>
            <person name="Meerupati T."/>
            <person name="Andersson K.M."/>
            <person name="Friman E."/>
            <person name="Kumar D."/>
            <person name="Tunlid A."/>
            <person name="Ahren D."/>
        </authorList>
    </citation>
    <scope>NUCLEOTIDE SEQUENCE [LARGE SCALE GENOMIC DNA]</scope>
    <source>
        <strain evidence="4 5">CBS 200.50</strain>
    </source>
</reference>
<dbReference type="Pfam" id="PF00106">
    <property type="entry name" value="adh_short"/>
    <property type="match status" value="1"/>
</dbReference>
<dbReference type="InterPro" id="IPR002347">
    <property type="entry name" value="SDR_fam"/>
</dbReference>
<keyword evidence="3" id="KW-0560">Oxidoreductase</keyword>
<accession>S8AMM2</accession>
<comment type="caution">
    <text evidence="4">The sequence shown here is derived from an EMBL/GenBank/DDBJ whole genome shotgun (WGS) entry which is preliminary data.</text>
</comment>
<dbReference type="PANTHER" id="PTHR24322">
    <property type="entry name" value="PKSB"/>
    <property type="match status" value="1"/>
</dbReference>